<evidence type="ECO:0000259" key="1">
    <source>
        <dbReference type="PROSITE" id="PS50988"/>
    </source>
</evidence>
<dbReference type="Proteomes" id="UP000692954">
    <property type="component" value="Unassembled WGS sequence"/>
</dbReference>
<dbReference type="PROSITE" id="PS50988">
    <property type="entry name" value="TROVE"/>
    <property type="match status" value="1"/>
</dbReference>
<dbReference type="InterPro" id="IPR008858">
    <property type="entry name" value="TROVE_dom"/>
</dbReference>
<evidence type="ECO:0000313" key="2">
    <source>
        <dbReference type="EMBL" id="CAD8047113.1"/>
    </source>
</evidence>
<dbReference type="OrthoDB" id="427368at2759"/>
<sequence>MSFYELIEKFYDPQICKQIQDPRLLLINIASSQILNEKKFYADQDRTRDELFQSLLQIADKDPEFVLQVAYYTRNKLLIRATSNFILAFATCYDSCKPFCRKYFNYIVKLPTDLIEVAEYSQLMRYYLKLEWGGFQNGYQRSIPYSLNCRKELNFSKMLQKCGANKFHQFTLHQLAKYCSDRRRKRIIYRFSELVDPTLFMKRYKKRAEKIKFMEKAQKKQKQKVIKKQDRQKAKQIQKQIQKKLKFGKKKRVLRALERKFITMKDIIQMFHISQPKYNVMCILRCRYPKNQDEFKQLFPQDEIVFEQEKCGKRMKLPKIITWERELSQAQNDKVWDKLIKENRITYLATIRNLKNILTGYLSPKAFTLLQQFLSNTQIIQSNKITMLQYYKAQEVLIQMKNERANIIYKLLNNAINITIKNLPTIPGKTHIFVDVTGSMSYELGNKSLQSVAFVVSQILRMKCEYMEYYIFGGQKNNEPYLRVNFTDQDLYESIQRCDMVRRQIGNYYAMIGQTIEDLLYKPKIFCDNIVIISDMAVQKCFRKDNISFEYLLSSYIHEVNPRVKIFFMDISGSGFQISANQNCHLLSGSSEKIIEYITIQYLDQIQEVLSFSNTLGNQQILKIE</sequence>
<feature type="domain" description="TROVE" evidence="1">
    <location>
        <begin position="7"/>
        <end position="428"/>
    </location>
</feature>
<dbReference type="AlphaFoldDB" id="A0A8S1JX44"/>
<dbReference type="PANTHER" id="PTHR44791:SF1">
    <property type="entry name" value="TELOMERASE PROTEIN COMPONENT 1"/>
    <property type="match status" value="1"/>
</dbReference>
<comment type="caution">
    <text evidence="2">The sequence shown here is derived from an EMBL/GenBank/DDBJ whole genome shotgun (WGS) entry which is preliminary data.</text>
</comment>
<name>A0A8S1JX44_9CILI</name>
<keyword evidence="3" id="KW-1185">Reference proteome</keyword>
<protein>
    <recommendedName>
        <fullName evidence="1">TROVE domain-containing protein</fullName>
    </recommendedName>
</protein>
<dbReference type="GO" id="GO:0005697">
    <property type="term" value="C:telomerase holoenzyme complex"/>
    <property type="evidence" value="ECO:0007669"/>
    <property type="project" value="TreeGrafter"/>
</dbReference>
<dbReference type="Pfam" id="PF05731">
    <property type="entry name" value="TROVE"/>
    <property type="match status" value="1"/>
</dbReference>
<dbReference type="GO" id="GO:0003720">
    <property type="term" value="F:telomerase activity"/>
    <property type="evidence" value="ECO:0007669"/>
    <property type="project" value="TreeGrafter"/>
</dbReference>
<reference evidence="2" key="1">
    <citation type="submission" date="2021-01" db="EMBL/GenBank/DDBJ databases">
        <authorList>
            <consortium name="Genoscope - CEA"/>
            <person name="William W."/>
        </authorList>
    </citation>
    <scope>NUCLEOTIDE SEQUENCE</scope>
</reference>
<dbReference type="GO" id="GO:0000722">
    <property type="term" value="P:telomere maintenance via recombination"/>
    <property type="evidence" value="ECO:0007669"/>
    <property type="project" value="TreeGrafter"/>
</dbReference>
<dbReference type="GO" id="GO:0070034">
    <property type="term" value="F:telomerase RNA binding"/>
    <property type="evidence" value="ECO:0007669"/>
    <property type="project" value="TreeGrafter"/>
</dbReference>
<organism evidence="2 3">
    <name type="scientific">Paramecium sonneborni</name>
    <dbReference type="NCBI Taxonomy" id="65129"/>
    <lineage>
        <taxon>Eukaryota</taxon>
        <taxon>Sar</taxon>
        <taxon>Alveolata</taxon>
        <taxon>Ciliophora</taxon>
        <taxon>Intramacronucleata</taxon>
        <taxon>Oligohymenophorea</taxon>
        <taxon>Peniculida</taxon>
        <taxon>Parameciidae</taxon>
        <taxon>Paramecium</taxon>
    </lineage>
</organism>
<evidence type="ECO:0000313" key="3">
    <source>
        <dbReference type="Proteomes" id="UP000692954"/>
    </source>
</evidence>
<dbReference type="InterPro" id="IPR052652">
    <property type="entry name" value="Telomerase_Complex_Comp"/>
</dbReference>
<gene>
    <name evidence="2" type="ORF">PSON_ATCC_30995.1.T0020230</name>
</gene>
<accession>A0A8S1JX44</accession>
<dbReference type="PANTHER" id="PTHR44791">
    <property type="entry name" value="TELOMERASE PROTEIN COMPONENT 1 TEP1"/>
    <property type="match status" value="1"/>
</dbReference>
<dbReference type="EMBL" id="CAJJDN010000002">
    <property type="protein sequence ID" value="CAD8047113.1"/>
    <property type="molecule type" value="Genomic_DNA"/>
</dbReference>
<proteinExistence type="predicted"/>